<protein>
    <submittedName>
        <fullName evidence="3">STA1-12</fullName>
    </submittedName>
</protein>
<dbReference type="AlphaFoldDB" id="Q41345"/>
<dbReference type="GO" id="GO:0016491">
    <property type="term" value="F:oxidoreductase activity"/>
    <property type="evidence" value="ECO:0007669"/>
    <property type="project" value="UniProtKB-KW"/>
</dbReference>
<evidence type="ECO:0000256" key="1">
    <source>
        <dbReference type="ARBA" id="ARBA00006484"/>
    </source>
</evidence>
<keyword evidence="2" id="KW-0560">Oxidoreductase</keyword>
<dbReference type="PROSITE" id="PS00061">
    <property type="entry name" value="ADH_SHORT"/>
    <property type="match status" value="1"/>
</dbReference>
<dbReference type="PRINTS" id="PR00080">
    <property type="entry name" value="SDRFAMILY"/>
</dbReference>
<dbReference type="InterPro" id="IPR036291">
    <property type="entry name" value="NAD(P)-bd_dom_sf"/>
</dbReference>
<dbReference type="InterPro" id="IPR020904">
    <property type="entry name" value="Sc_DH/Rdtase_CS"/>
</dbReference>
<dbReference type="PRINTS" id="PR00081">
    <property type="entry name" value="GDHRDH"/>
</dbReference>
<proteinExistence type="evidence at transcript level"/>
<dbReference type="PANTHER" id="PTHR43180">
    <property type="entry name" value="3-OXOACYL-(ACYL-CARRIER-PROTEIN) REDUCTASE (AFU_ORTHOLOGUE AFUA_6G11210)"/>
    <property type="match status" value="1"/>
</dbReference>
<dbReference type="InterPro" id="IPR002347">
    <property type="entry name" value="SDR_fam"/>
</dbReference>
<dbReference type="Gene3D" id="3.40.50.720">
    <property type="entry name" value="NAD(P)-binding Rossmann-like Domain"/>
    <property type="match status" value="1"/>
</dbReference>
<evidence type="ECO:0000313" key="3">
    <source>
        <dbReference type="EMBL" id="AAB42054.1"/>
    </source>
</evidence>
<dbReference type="PANTHER" id="PTHR43180:SF42">
    <property type="entry name" value="SHORT-CHAIN DEHYDROGENASE REDUCTASE ATA1"/>
    <property type="match status" value="1"/>
</dbReference>
<gene>
    <name evidence="3" type="primary">STA1-12</name>
</gene>
<accession>Q41345</accession>
<organism evidence="3">
    <name type="scientific">Silene latifolia subsp. alba</name>
    <name type="common">White campion</name>
    <name type="synonym">Lychnis alba</name>
    <dbReference type="NCBI Taxonomy" id="52853"/>
    <lineage>
        <taxon>Eukaryota</taxon>
        <taxon>Viridiplantae</taxon>
        <taxon>Streptophyta</taxon>
        <taxon>Embryophyta</taxon>
        <taxon>Tracheophyta</taxon>
        <taxon>Spermatophyta</taxon>
        <taxon>Magnoliopsida</taxon>
        <taxon>eudicotyledons</taxon>
        <taxon>Gunneridae</taxon>
        <taxon>Pentapetalae</taxon>
        <taxon>Caryophyllales</taxon>
        <taxon>Caryophyllaceae</taxon>
        <taxon>Sileneae</taxon>
        <taxon>Silene</taxon>
        <taxon>Silene subgen. Behenantha</taxon>
        <taxon>Silene sect. Melandrium</taxon>
    </lineage>
</organism>
<comment type="similarity">
    <text evidence="1">Belongs to the short-chain dehydrogenases/reductases (SDR) family.</text>
</comment>
<reference evidence="3" key="1">
    <citation type="submission" date="1996-04" db="EMBL/GenBank/DDBJ databases">
        <title>Male-specific gene expression of STA1, a homolog of the masculinizing maize gene Tasselseed2, in the dioecious plant Silene latifolia.</title>
        <authorList>
            <person name="Hardenack S."/>
            <person name="De Y."/>
            <person name="Koutnikova H."/>
            <person name="Saedler H."/>
            <person name="Grant S.R."/>
        </authorList>
    </citation>
    <scope>NUCLEOTIDE SEQUENCE</scope>
</reference>
<sequence>MSKSRMEFGGAKSNNELRLKGKVAIVTGGARGIGAAIAKLFASNGAHVVVADVLDELGVGLANSIGGCFVHCNVSKEADLENTVKLAMAWKGRLDIIVNNAGTSGADGSIVNVNMDRVREIVGVNLFGVVHGIKHAARAMIEGKRGGSIICTSSSAAIMGGLASHAYTMSKGAILSVMKSAACELGEHGIRVNCISPHAVPTEMLISGYRRFVGDIGDEEIAKMCAAKASLLHGKGGSVEDIAAGALFLASDDAGFITGHNLVVDGGYTAANITMAHMYRD</sequence>
<dbReference type="EMBL" id="U53828">
    <property type="protein sequence ID" value="AAB42054.1"/>
    <property type="molecule type" value="mRNA"/>
</dbReference>
<dbReference type="SUPFAM" id="SSF51735">
    <property type="entry name" value="NAD(P)-binding Rossmann-fold domains"/>
    <property type="match status" value="1"/>
</dbReference>
<dbReference type="FunFam" id="3.40.50.720:FF:000084">
    <property type="entry name" value="Short-chain dehydrogenase reductase"/>
    <property type="match status" value="1"/>
</dbReference>
<dbReference type="Pfam" id="PF13561">
    <property type="entry name" value="adh_short_C2"/>
    <property type="match status" value="1"/>
</dbReference>
<evidence type="ECO:0000256" key="2">
    <source>
        <dbReference type="ARBA" id="ARBA00023002"/>
    </source>
</evidence>
<name>Q41345_SILLB</name>